<evidence type="ECO:0000313" key="1">
    <source>
        <dbReference type="EMBL" id="KKL49637.1"/>
    </source>
</evidence>
<organism evidence="1">
    <name type="scientific">marine sediment metagenome</name>
    <dbReference type="NCBI Taxonomy" id="412755"/>
    <lineage>
        <taxon>unclassified sequences</taxon>
        <taxon>metagenomes</taxon>
        <taxon>ecological metagenomes</taxon>
    </lineage>
</organism>
<proteinExistence type="predicted"/>
<gene>
    <name evidence="1" type="ORF">LCGC14_2313550</name>
</gene>
<dbReference type="AlphaFoldDB" id="A0A0F9FET0"/>
<protein>
    <submittedName>
        <fullName evidence="1">Uncharacterized protein</fullName>
    </submittedName>
</protein>
<feature type="non-terminal residue" evidence="1">
    <location>
        <position position="180"/>
    </location>
</feature>
<dbReference type="EMBL" id="LAZR01032887">
    <property type="protein sequence ID" value="KKL49637.1"/>
    <property type="molecule type" value="Genomic_DNA"/>
</dbReference>
<reference evidence="1" key="1">
    <citation type="journal article" date="2015" name="Nature">
        <title>Complex archaea that bridge the gap between prokaryotes and eukaryotes.</title>
        <authorList>
            <person name="Spang A."/>
            <person name="Saw J.H."/>
            <person name="Jorgensen S.L."/>
            <person name="Zaremba-Niedzwiedzka K."/>
            <person name="Martijn J."/>
            <person name="Lind A.E."/>
            <person name="van Eijk R."/>
            <person name="Schleper C."/>
            <person name="Guy L."/>
            <person name="Ettema T.J."/>
        </authorList>
    </citation>
    <scope>NUCLEOTIDE SEQUENCE</scope>
</reference>
<sequence length="180" mass="20728">MKANLHEIKEVNEMGRKNQKGLFAVRKFRFENEQVENWVNLGSSINTDYEYELKPTGIIPLNPTEGLLKFIFQIELLPDKGKISFNGDCYLFSNNLKALIMVLKADENSIIKKKNQAFMKALNKLLLRRCLDHAKKIGEKEGVHFPSYESILQQWGIEHISFNNTEKKILSLKGDSLVSK</sequence>
<name>A0A0F9FET0_9ZZZZ</name>
<accession>A0A0F9FET0</accession>
<comment type="caution">
    <text evidence="1">The sequence shown here is derived from an EMBL/GenBank/DDBJ whole genome shotgun (WGS) entry which is preliminary data.</text>
</comment>